<dbReference type="Pfam" id="PF01810">
    <property type="entry name" value="LysE"/>
    <property type="match status" value="1"/>
</dbReference>
<evidence type="ECO:0000256" key="7">
    <source>
        <dbReference type="SAM" id="Phobius"/>
    </source>
</evidence>
<name>A0A022PJC4_9GAMM</name>
<evidence type="ECO:0000256" key="4">
    <source>
        <dbReference type="ARBA" id="ARBA00022970"/>
    </source>
</evidence>
<dbReference type="GO" id="GO:0033228">
    <property type="term" value="P:cysteine export across plasma membrane"/>
    <property type="evidence" value="ECO:0007669"/>
    <property type="project" value="TreeGrafter"/>
</dbReference>
<comment type="caution">
    <text evidence="8">The sequence shown here is derived from an EMBL/GenBank/DDBJ whole genome shotgun (WGS) entry which is preliminary data.</text>
</comment>
<evidence type="ECO:0000256" key="1">
    <source>
        <dbReference type="ARBA" id="ARBA00004651"/>
    </source>
</evidence>
<evidence type="ECO:0000256" key="3">
    <source>
        <dbReference type="ARBA" id="ARBA00022692"/>
    </source>
</evidence>
<organism evidence="8 9">
    <name type="scientific">Photorhabdus aegyptia</name>
    <dbReference type="NCBI Taxonomy" id="2805098"/>
    <lineage>
        <taxon>Bacteria</taxon>
        <taxon>Pseudomonadati</taxon>
        <taxon>Pseudomonadota</taxon>
        <taxon>Gammaproteobacteria</taxon>
        <taxon>Enterobacterales</taxon>
        <taxon>Morganellaceae</taxon>
        <taxon>Photorhabdus</taxon>
    </lineage>
</organism>
<feature type="transmembrane region" description="Helical" evidence="7">
    <location>
        <begin position="115"/>
        <end position="137"/>
    </location>
</feature>
<evidence type="ECO:0000313" key="8">
    <source>
        <dbReference type="EMBL" id="EYU14605.1"/>
    </source>
</evidence>
<feature type="transmembrane region" description="Helical" evidence="7">
    <location>
        <begin position="41"/>
        <end position="68"/>
    </location>
</feature>
<comment type="subcellular location">
    <subcellularLocation>
        <location evidence="1">Cell membrane</location>
        <topology evidence="1">Multi-pass membrane protein</topology>
    </subcellularLocation>
</comment>
<dbReference type="PANTHER" id="PTHR30086:SF20">
    <property type="entry name" value="ARGININE EXPORTER PROTEIN ARGO-RELATED"/>
    <property type="match status" value="1"/>
</dbReference>
<proteinExistence type="predicted"/>
<dbReference type="Proteomes" id="UP000023464">
    <property type="component" value="Unassembled WGS sequence"/>
</dbReference>
<keyword evidence="4" id="KW-0813">Transport</keyword>
<keyword evidence="2" id="KW-1003">Cell membrane</keyword>
<evidence type="ECO:0000256" key="2">
    <source>
        <dbReference type="ARBA" id="ARBA00022475"/>
    </source>
</evidence>
<reference evidence="8 9" key="1">
    <citation type="submission" date="2014-03" db="EMBL/GenBank/DDBJ databases">
        <title>Draft Genome of Photorhabdus luminescens BA1, an Egyptian Isolate.</title>
        <authorList>
            <person name="Ghazal S."/>
            <person name="Hurst S.G.IV."/>
            <person name="Morris K."/>
            <person name="Thomas K."/>
            <person name="Tisa L.S."/>
        </authorList>
    </citation>
    <scope>NUCLEOTIDE SEQUENCE [LARGE SCALE GENOMIC DNA]</scope>
    <source>
        <strain evidence="8 9">BA1</strain>
    </source>
</reference>
<evidence type="ECO:0000256" key="6">
    <source>
        <dbReference type="ARBA" id="ARBA00023136"/>
    </source>
</evidence>
<dbReference type="PATRIC" id="fig|1393736.3.peg.2960"/>
<dbReference type="RefSeq" id="WP_036780252.1">
    <property type="nucleotide sequence ID" value="NZ_CAWLTM010000072.1"/>
</dbReference>
<keyword evidence="4" id="KW-0029">Amino-acid transport</keyword>
<accession>A0A022PJC4</accession>
<dbReference type="InterPro" id="IPR001123">
    <property type="entry name" value="LeuE-type"/>
</dbReference>
<keyword evidence="9" id="KW-1185">Reference proteome</keyword>
<feature type="transmembrane region" description="Helical" evidence="7">
    <location>
        <begin position="179"/>
        <end position="201"/>
    </location>
</feature>
<evidence type="ECO:0000256" key="5">
    <source>
        <dbReference type="ARBA" id="ARBA00022989"/>
    </source>
</evidence>
<feature type="transmembrane region" description="Helical" evidence="7">
    <location>
        <begin position="143"/>
        <end position="167"/>
    </location>
</feature>
<dbReference type="AlphaFoldDB" id="A0A022PJC4"/>
<keyword evidence="5 7" id="KW-1133">Transmembrane helix</keyword>
<dbReference type="EMBL" id="JFGV01000043">
    <property type="protein sequence ID" value="EYU14605.1"/>
    <property type="molecule type" value="Genomic_DNA"/>
</dbReference>
<sequence length="202" mass="22152">MTASLIFSLTTFLFISAITPGPNNMLLTSSGANFGFTRSLGLLFGVVLGMQTILYLAAFGIAALLLVYPAIHTVMKIAGSLYLLWLAWKTATASYRRLDTKDSAVIKPVRWYQGWLLQFLNPKAWLMGLGAVGSYSIAGDHYLYSIIVISIAVMFINFLCGMVWAGFGSLIGTLLRSRNAWFIFNIMMGVLTATCVPLIWIG</sequence>
<dbReference type="GO" id="GO:0015171">
    <property type="term" value="F:amino acid transmembrane transporter activity"/>
    <property type="evidence" value="ECO:0007669"/>
    <property type="project" value="TreeGrafter"/>
</dbReference>
<keyword evidence="6 7" id="KW-0472">Membrane</keyword>
<protein>
    <submittedName>
        <fullName evidence="8">Putative threonine efflux protein</fullName>
    </submittedName>
</protein>
<keyword evidence="3 7" id="KW-0812">Transmembrane</keyword>
<dbReference type="PANTHER" id="PTHR30086">
    <property type="entry name" value="ARGININE EXPORTER PROTEIN ARGO"/>
    <property type="match status" value="1"/>
</dbReference>
<dbReference type="GO" id="GO:0005886">
    <property type="term" value="C:plasma membrane"/>
    <property type="evidence" value="ECO:0007669"/>
    <property type="project" value="UniProtKB-SubCell"/>
</dbReference>
<evidence type="ECO:0000313" key="9">
    <source>
        <dbReference type="Proteomes" id="UP000023464"/>
    </source>
</evidence>
<gene>
    <name evidence="8" type="ORF">BA1DRAFT_02891</name>
</gene>